<organism evidence="3 4">
    <name type="scientific">Kipferlia bialata</name>
    <dbReference type="NCBI Taxonomy" id="797122"/>
    <lineage>
        <taxon>Eukaryota</taxon>
        <taxon>Metamonada</taxon>
        <taxon>Carpediemonas-like organisms</taxon>
        <taxon>Kipferlia</taxon>
    </lineage>
</organism>
<accession>A0A391NL83</accession>
<reference evidence="3 4" key="1">
    <citation type="journal article" date="2018" name="PLoS ONE">
        <title>The draft genome of Kipferlia bialata reveals reductive genome evolution in fornicate parasites.</title>
        <authorList>
            <person name="Tanifuji G."/>
            <person name="Takabayashi S."/>
            <person name="Kume K."/>
            <person name="Takagi M."/>
            <person name="Nakayama T."/>
            <person name="Kamikawa R."/>
            <person name="Inagaki Y."/>
            <person name="Hashimoto T."/>
        </authorList>
    </citation>
    <scope>NUCLEOTIDE SEQUENCE [LARGE SCALE GENOMIC DNA]</scope>
    <source>
        <strain evidence="3">NY0173</strain>
    </source>
</reference>
<keyword evidence="1" id="KW-1133">Transmembrane helix</keyword>
<gene>
    <name evidence="3" type="ORF">KIPB_000351</name>
</gene>
<dbReference type="AlphaFoldDB" id="A0A391NL83"/>
<evidence type="ECO:0000313" key="3">
    <source>
        <dbReference type="EMBL" id="GCA61980.1"/>
    </source>
</evidence>
<evidence type="ECO:0000256" key="1">
    <source>
        <dbReference type="SAM" id="Phobius"/>
    </source>
</evidence>
<keyword evidence="4" id="KW-1185">Reference proteome</keyword>
<sequence length="207" mass="21883">MKLILCCLLCVCSLCMANTLADTRAMLVEAATSTKAPHEDDDGVMWYTNSYDVFTLPANTTTTALICPDAKAVSLIFGVTEVAKGEDFDYSLSVGEVSGVVAKTYSTADAEIMYTFETSDIDDADVGFELESKDNCLVVMASNGEDVSVSVEYTKASTTTVILVVVSVIAVILLGALGALCYMLVKARRVPKASATGPQEAPVTTTL</sequence>
<comment type="caution">
    <text evidence="3">The sequence shown here is derived from an EMBL/GenBank/DDBJ whole genome shotgun (WGS) entry which is preliminary data.</text>
</comment>
<evidence type="ECO:0000256" key="2">
    <source>
        <dbReference type="SAM" id="SignalP"/>
    </source>
</evidence>
<feature type="transmembrane region" description="Helical" evidence="1">
    <location>
        <begin position="161"/>
        <end position="185"/>
    </location>
</feature>
<feature type="chain" id="PRO_5017241923" evidence="2">
    <location>
        <begin position="18"/>
        <end position="207"/>
    </location>
</feature>
<protein>
    <submittedName>
        <fullName evidence="3">Uncharacterized protein</fullName>
    </submittedName>
</protein>
<dbReference type="Proteomes" id="UP000265618">
    <property type="component" value="Unassembled WGS sequence"/>
</dbReference>
<proteinExistence type="predicted"/>
<keyword evidence="1" id="KW-0472">Membrane</keyword>
<feature type="signal peptide" evidence="2">
    <location>
        <begin position="1"/>
        <end position="17"/>
    </location>
</feature>
<keyword evidence="2" id="KW-0732">Signal</keyword>
<name>A0A391NL83_9EUKA</name>
<evidence type="ECO:0000313" key="4">
    <source>
        <dbReference type="Proteomes" id="UP000265618"/>
    </source>
</evidence>
<dbReference type="EMBL" id="BDIP01000041">
    <property type="protein sequence ID" value="GCA61980.1"/>
    <property type="molecule type" value="Genomic_DNA"/>
</dbReference>
<keyword evidence="1" id="KW-0812">Transmembrane</keyword>